<dbReference type="OrthoDB" id="2348624at2759"/>
<accession>A0A397T453</accession>
<evidence type="ECO:0000313" key="2">
    <source>
        <dbReference type="Proteomes" id="UP000265703"/>
    </source>
</evidence>
<dbReference type="EMBL" id="QKYT01000110">
    <property type="protein sequence ID" value="RIA93150.1"/>
    <property type="molecule type" value="Genomic_DNA"/>
</dbReference>
<protein>
    <submittedName>
        <fullName evidence="1">Uncharacterized protein</fullName>
    </submittedName>
</protein>
<dbReference type="AlphaFoldDB" id="A0A397T453"/>
<reference evidence="1 2" key="1">
    <citation type="submission" date="2018-06" db="EMBL/GenBank/DDBJ databases">
        <title>Comparative genomics reveals the genomic features of Rhizophagus irregularis, R. cerebriforme, R. diaphanum and Gigaspora rosea, and their symbiotic lifestyle signature.</title>
        <authorList>
            <person name="Morin E."/>
            <person name="San Clemente H."/>
            <person name="Chen E.C.H."/>
            <person name="De La Providencia I."/>
            <person name="Hainaut M."/>
            <person name="Kuo A."/>
            <person name="Kohler A."/>
            <person name="Murat C."/>
            <person name="Tang N."/>
            <person name="Roy S."/>
            <person name="Loubradou J."/>
            <person name="Henrissat B."/>
            <person name="Grigoriev I.V."/>
            <person name="Corradi N."/>
            <person name="Roux C."/>
            <person name="Martin F.M."/>
        </authorList>
    </citation>
    <scope>NUCLEOTIDE SEQUENCE [LARGE SCALE GENOMIC DNA]</scope>
    <source>
        <strain evidence="1 2">DAOM 227022</strain>
    </source>
</reference>
<gene>
    <name evidence="1" type="ORF">C1645_763157</name>
</gene>
<keyword evidence="2" id="KW-1185">Reference proteome</keyword>
<dbReference type="Proteomes" id="UP000265703">
    <property type="component" value="Unassembled WGS sequence"/>
</dbReference>
<proteinExistence type="predicted"/>
<sequence>MGGKFSSHKNKSFHWSKPHKKRSALFTKFLTVLLYTRNHDLIPNSILLEDIPFPTNNENWSVNEYNIWFSLLKLLEIRSKERTINKIEINGKNYVEMSFINNFYDDEGFNNLIEHLRNDDYYWKKSQNILEGIIQENIVVPKRSLSPTSFCSDYTLDGITYDDGDVIDDIKIEQLLIKFQLYKDKYGLISKEKKKNYNNVANNIWIWKKPNRHSRVNEISILKI</sequence>
<organism evidence="1 2">
    <name type="scientific">Glomus cerebriforme</name>
    <dbReference type="NCBI Taxonomy" id="658196"/>
    <lineage>
        <taxon>Eukaryota</taxon>
        <taxon>Fungi</taxon>
        <taxon>Fungi incertae sedis</taxon>
        <taxon>Mucoromycota</taxon>
        <taxon>Glomeromycotina</taxon>
        <taxon>Glomeromycetes</taxon>
        <taxon>Glomerales</taxon>
        <taxon>Glomeraceae</taxon>
        <taxon>Glomus</taxon>
    </lineage>
</organism>
<comment type="caution">
    <text evidence="1">The sequence shown here is derived from an EMBL/GenBank/DDBJ whole genome shotgun (WGS) entry which is preliminary data.</text>
</comment>
<evidence type="ECO:0000313" key="1">
    <source>
        <dbReference type="EMBL" id="RIA93150.1"/>
    </source>
</evidence>
<name>A0A397T453_9GLOM</name>